<name>A0A4C1UKX7_EUMVA</name>
<dbReference type="EMBL" id="BGZK01000187">
    <property type="protein sequence ID" value="GBP26979.1"/>
    <property type="molecule type" value="Genomic_DNA"/>
</dbReference>
<gene>
    <name evidence="1" type="ORF">EVAR_95765_1</name>
</gene>
<keyword evidence="2" id="KW-1185">Reference proteome</keyword>
<accession>A0A4C1UKX7</accession>
<proteinExistence type="predicted"/>
<evidence type="ECO:0000313" key="1">
    <source>
        <dbReference type="EMBL" id="GBP26979.1"/>
    </source>
</evidence>
<organism evidence="1 2">
    <name type="scientific">Eumeta variegata</name>
    <name type="common">Bagworm moth</name>
    <name type="synonym">Eumeta japonica</name>
    <dbReference type="NCBI Taxonomy" id="151549"/>
    <lineage>
        <taxon>Eukaryota</taxon>
        <taxon>Metazoa</taxon>
        <taxon>Ecdysozoa</taxon>
        <taxon>Arthropoda</taxon>
        <taxon>Hexapoda</taxon>
        <taxon>Insecta</taxon>
        <taxon>Pterygota</taxon>
        <taxon>Neoptera</taxon>
        <taxon>Endopterygota</taxon>
        <taxon>Lepidoptera</taxon>
        <taxon>Glossata</taxon>
        <taxon>Ditrysia</taxon>
        <taxon>Tineoidea</taxon>
        <taxon>Psychidae</taxon>
        <taxon>Oiketicinae</taxon>
        <taxon>Eumeta</taxon>
    </lineage>
</organism>
<comment type="caution">
    <text evidence="1">The sequence shown here is derived from an EMBL/GenBank/DDBJ whole genome shotgun (WGS) entry which is preliminary data.</text>
</comment>
<sequence>MRACPHETNGTGGAGAGAGAEDLISGVHIFCGTVRKLQRGSAIRPASAQVCRRLPYQSPSTANLNKKTYLFCVRTFHFTRGSTWFLFFPFTKRTQRVQSTCIKAIQLLEHKTSRTVIRDSRSCLYNVLCGPAKAQTGRPPVQFNRLLNGVCKVLRKHRVSIISRTALMLPLVVPHADCYSGGATPLVDVGDIRREAVGGRRRRRRLAPPLDCQSD</sequence>
<evidence type="ECO:0000313" key="2">
    <source>
        <dbReference type="Proteomes" id="UP000299102"/>
    </source>
</evidence>
<dbReference type="AlphaFoldDB" id="A0A4C1UKX7"/>
<reference evidence="1 2" key="1">
    <citation type="journal article" date="2019" name="Commun. Biol.">
        <title>The bagworm genome reveals a unique fibroin gene that provides high tensile strength.</title>
        <authorList>
            <person name="Kono N."/>
            <person name="Nakamura H."/>
            <person name="Ohtoshi R."/>
            <person name="Tomita M."/>
            <person name="Numata K."/>
            <person name="Arakawa K."/>
        </authorList>
    </citation>
    <scope>NUCLEOTIDE SEQUENCE [LARGE SCALE GENOMIC DNA]</scope>
</reference>
<dbReference type="Proteomes" id="UP000299102">
    <property type="component" value="Unassembled WGS sequence"/>
</dbReference>
<protein>
    <submittedName>
        <fullName evidence="1">Uncharacterized protein</fullName>
    </submittedName>
</protein>